<feature type="modified residue" description="4-aspartylphosphate" evidence="7">
    <location>
        <position position="58"/>
    </location>
</feature>
<dbReference type="EMBL" id="CP093313">
    <property type="protein sequence ID" value="UWZ84874.1"/>
    <property type="molecule type" value="Genomic_DNA"/>
</dbReference>
<keyword evidence="3" id="KW-0547">Nucleotide-binding</keyword>
<sequence>MTSSDDKKTILLVDDAPANIEVAREILKGVFRTRIATSGAKALESVKVSPAPDLILLDVKMPEMDGYEVCRRLKLDPATREIPVIFLTAMTEAADETKGFDMGAVDYIHKPFSPPVVLARVQTHLNLRETREQLAREKQLVDRLLDNILPPAAVKELKTTGKVAPQRFENVAVLFVDLVSFTAFCDRHAPEEVVSALSDLFLMFEETASRYGLEKIKTIGDAFLATAGLLNPVAEPLRAAVSCALDIVAATPHIRDGWRVHAGVHLGPVMAGIVGRERYQFDVWGDTVNVAARLTSAASPNSVVLTESHAALLSGLTIAPRGKVELKGKGLVPLVEISASALFPVTTQLA</sequence>
<protein>
    <submittedName>
        <fullName evidence="10">Response regulator</fullName>
    </submittedName>
</protein>
<dbReference type="GO" id="GO:0016020">
    <property type="term" value="C:membrane"/>
    <property type="evidence" value="ECO:0007669"/>
    <property type="project" value="UniProtKB-SubCell"/>
</dbReference>
<reference evidence="10" key="1">
    <citation type="submission" date="2021-04" db="EMBL/GenBank/DDBJ databases">
        <title>Phylogenetic analysis of Acidobacteriaceae.</title>
        <authorList>
            <person name="Qiu L."/>
            <person name="Zhang Q."/>
        </authorList>
    </citation>
    <scope>NUCLEOTIDE SEQUENCE</scope>
    <source>
        <strain evidence="10">DSM 25168</strain>
    </source>
</reference>
<dbReference type="GO" id="GO:0009190">
    <property type="term" value="P:cyclic nucleotide biosynthetic process"/>
    <property type="evidence" value="ECO:0007669"/>
    <property type="project" value="InterPro"/>
</dbReference>
<name>A0A9J7BSZ6_9BACT</name>
<dbReference type="InterPro" id="IPR050401">
    <property type="entry name" value="Cyclic_nucleotide_synthase"/>
</dbReference>
<keyword evidence="7" id="KW-0597">Phosphoprotein</keyword>
<dbReference type="GO" id="GO:0000160">
    <property type="term" value="P:phosphorelay signal transduction system"/>
    <property type="evidence" value="ECO:0007669"/>
    <property type="project" value="InterPro"/>
</dbReference>
<keyword evidence="4" id="KW-1133">Transmembrane helix</keyword>
<dbReference type="GO" id="GO:0000166">
    <property type="term" value="F:nucleotide binding"/>
    <property type="evidence" value="ECO:0007669"/>
    <property type="project" value="UniProtKB-KW"/>
</dbReference>
<dbReference type="PROSITE" id="PS50125">
    <property type="entry name" value="GUANYLATE_CYCLASE_2"/>
    <property type="match status" value="1"/>
</dbReference>
<dbReference type="Gene3D" id="3.30.70.1230">
    <property type="entry name" value="Nucleotide cyclase"/>
    <property type="match status" value="1"/>
</dbReference>
<evidence type="ECO:0000256" key="4">
    <source>
        <dbReference type="ARBA" id="ARBA00022989"/>
    </source>
</evidence>
<dbReference type="SUPFAM" id="SSF55073">
    <property type="entry name" value="Nucleotide cyclase"/>
    <property type="match status" value="1"/>
</dbReference>
<dbReference type="InterPro" id="IPR011006">
    <property type="entry name" value="CheY-like_superfamily"/>
</dbReference>
<feature type="domain" description="Guanylate cyclase" evidence="9">
    <location>
        <begin position="172"/>
        <end position="295"/>
    </location>
</feature>
<dbReference type="SMART" id="SM00448">
    <property type="entry name" value="REC"/>
    <property type="match status" value="1"/>
</dbReference>
<evidence type="ECO:0000256" key="7">
    <source>
        <dbReference type="PROSITE-ProRule" id="PRU00169"/>
    </source>
</evidence>
<keyword evidence="5" id="KW-0472">Membrane</keyword>
<dbReference type="GO" id="GO:0004016">
    <property type="term" value="F:adenylate cyclase activity"/>
    <property type="evidence" value="ECO:0007669"/>
    <property type="project" value="UniProtKB-ARBA"/>
</dbReference>
<dbReference type="CDD" id="cd19920">
    <property type="entry name" value="REC_PA4781-like"/>
    <property type="match status" value="1"/>
</dbReference>
<dbReference type="CDD" id="cd07302">
    <property type="entry name" value="CHD"/>
    <property type="match status" value="1"/>
</dbReference>
<feature type="domain" description="Response regulatory" evidence="8">
    <location>
        <begin position="9"/>
        <end position="125"/>
    </location>
</feature>
<dbReference type="InterPro" id="IPR029787">
    <property type="entry name" value="Nucleotide_cyclase"/>
</dbReference>
<keyword evidence="2" id="KW-0812">Transmembrane</keyword>
<evidence type="ECO:0000256" key="1">
    <source>
        <dbReference type="ARBA" id="ARBA00004370"/>
    </source>
</evidence>
<dbReference type="AlphaFoldDB" id="A0A9J7BSZ6"/>
<proteinExistence type="predicted"/>
<evidence type="ECO:0000313" key="11">
    <source>
        <dbReference type="Proteomes" id="UP001059380"/>
    </source>
</evidence>
<evidence type="ECO:0000313" key="10">
    <source>
        <dbReference type="EMBL" id="UWZ84874.1"/>
    </source>
</evidence>
<organism evidence="10 11">
    <name type="scientific">Occallatibacter riparius</name>
    <dbReference type="NCBI Taxonomy" id="1002689"/>
    <lineage>
        <taxon>Bacteria</taxon>
        <taxon>Pseudomonadati</taxon>
        <taxon>Acidobacteriota</taxon>
        <taxon>Terriglobia</taxon>
        <taxon>Terriglobales</taxon>
        <taxon>Acidobacteriaceae</taxon>
        <taxon>Occallatibacter</taxon>
    </lineage>
</organism>
<evidence type="ECO:0000256" key="3">
    <source>
        <dbReference type="ARBA" id="ARBA00022741"/>
    </source>
</evidence>
<dbReference type="InterPro" id="IPR001789">
    <property type="entry name" value="Sig_transdc_resp-reg_receiver"/>
</dbReference>
<keyword evidence="6" id="KW-0456">Lyase</keyword>
<comment type="subcellular location">
    <subcellularLocation>
        <location evidence="1">Membrane</location>
    </subcellularLocation>
</comment>
<evidence type="ECO:0000256" key="6">
    <source>
        <dbReference type="ARBA" id="ARBA00023239"/>
    </source>
</evidence>
<dbReference type="Pfam" id="PF00072">
    <property type="entry name" value="Response_reg"/>
    <property type="match status" value="1"/>
</dbReference>
<dbReference type="PANTHER" id="PTHR11920">
    <property type="entry name" value="GUANYLYL CYCLASE"/>
    <property type="match status" value="1"/>
</dbReference>
<evidence type="ECO:0000259" key="8">
    <source>
        <dbReference type="PROSITE" id="PS50110"/>
    </source>
</evidence>
<keyword evidence="11" id="KW-1185">Reference proteome</keyword>
<gene>
    <name evidence="10" type="ORF">MOP44_02790</name>
</gene>
<evidence type="ECO:0000256" key="2">
    <source>
        <dbReference type="ARBA" id="ARBA00022692"/>
    </source>
</evidence>
<dbReference type="PROSITE" id="PS50110">
    <property type="entry name" value="RESPONSE_REGULATORY"/>
    <property type="match status" value="1"/>
</dbReference>
<dbReference type="Pfam" id="PF00211">
    <property type="entry name" value="Guanylate_cyc"/>
    <property type="match status" value="1"/>
</dbReference>
<dbReference type="KEGG" id="orp:MOP44_02790"/>
<dbReference type="SMART" id="SM00044">
    <property type="entry name" value="CYCc"/>
    <property type="match status" value="1"/>
</dbReference>
<accession>A0A9J7BSZ6</accession>
<dbReference type="PANTHER" id="PTHR11920:SF335">
    <property type="entry name" value="GUANYLATE CYCLASE"/>
    <property type="match status" value="1"/>
</dbReference>
<evidence type="ECO:0000259" key="9">
    <source>
        <dbReference type="PROSITE" id="PS50125"/>
    </source>
</evidence>
<dbReference type="Gene3D" id="3.40.50.2300">
    <property type="match status" value="1"/>
</dbReference>
<dbReference type="SUPFAM" id="SSF52172">
    <property type="entry name" value="CheY-like"/>
    <property type="match status" value="1"/>
</dbReference>
<dbReference type="Proteomes" id="UP001059380">
    <property type="component" value="Chromosome"/>
</dbReference>
<dbReference type="RefSeq" id="WP_260794380.1">
    <property type="nucleotide sequence ID" value="NZ_CP093313.1"/>
</dbReference>
<evidence type="ECO:0000256" key="5">
    <source>
        <dbReference type="ARBA" id="ARBA00023136"/>
    </source>
</evidence>
<dbReference type="InterPro" id="IPR001054">
    <property type="entry name" value="A/G_cyclase"/>
</dbReference>